<sequence length="50" mass="5571">MIFLCAVSENPRKLLLSSAPKKKEQQDTRTIESEGILRFVLRKPPSGSIG</sequence>
<accession>A0A6C0JRA1</accession>
<dbReference type="AlphaFoldDB" id="A0A6C0JRA1"/>
<reference evidence="1" key="1">
    <citation type="journal article" date="2020" name="Nature">
        <title>Giant virus diversity and host interactions through global metagenomics.</title>
        <authorList>
            <person name="Schulz F."/>
            <person name="Roux S."/>
            <person name="Paez-Espino D."/>
            <person name="Jungbluth S."/>
            <person name="Walsh D.A."/>
            <person name="Denef V.J."/>
            <person name="McMahon K.D."/>
            <person name="Konstantinidis K.T."/>
            <person name="Eloe-Fadrosh E.A."/>
            <person name="Kyrpides N.C."/>
            <person name="Woyke T."/>
        </authorList>
    </citation>
    <scope>NUCLEOTIDE SEQUENCE</scope>
    <source>
        <strain evidence="1">GVMAG-S-1041349-163</strain>
    </source>
</reference>
<organism evidence="1">
    <name type="scientific">viral metagenome</name>
    <dbReference type="NCBI Taxonomy" id="1070528"/>
    <lineage>
        <taxon>unclassified sequences</taxon>
        <taxon>metagenomes</taxon>
        <taxon>organismal metagenomes</taxon>
    </lineage>
</organism>
<name>A0A6C0JRA1_9ZZZZ</name>
<proteinExistence type="predicted"/>
<evidence type="ECO:0000313" key="1">
    <source>
        <dbReference type="EMBL" id="QHU07883.1"/>
    </source>
</evidence>
<protein>
    <submittedName>
        <fullName evidence="1">Uncharacterized protein</fullName>
    </submittedName>
</protein>
<dbReference type="EMBL" id="MN740690">
    <property type="protein sequence ID" value="QHU07883.1"/>
    <property type="molecule type" value="Genomic_DNA"/>
</dbReference>